<keyword evidence="4" id="KW-0812">Transmembrane</keyword>
<sequence length="1057" mass="117773">MTLLLIYLFLCLSVVSSTSPPSSLTPSFKYISFLKDVTSFYVINDRTQYPQELLEQHLTLLSRYAKEYADSFNMKSQCWNDLVPLTDVPLIREHITRMLTMSIAYQTEGTVLYKDEACFKKILSALSMLSQHYASSTSYNTDEYFWSLIIPDEIINLLIVLNNIYVPTNNVEYKQILSQIIDGLFTIPSKAQLVNDCTENPSKWYDDVRCPMSPVLIKLCAAKIMIFRSLLVGDLSSMTEYYNKVSEVLEARDLDYGVAPQSILYDGFRTDGTFVEYYSSVIFGSTGQTLLYLLSYILAPAKQIEEVLLSGKNPGDVVKITSQISTILQEIATYFINAILPFIANCGVVDSLSGAEVAMGSNNPHERFKRLANIFIGLFQFVSVASSGGYSLPTSYERIYKHCNYYILNCPQFRDFIISELSFPTLGLWNKTTGVFLPSPTYPAELMLGHYPLIHGDHYAYQARNFSLIIAMNSNRTRNFQCINGLNKFGFYQAAGAVFPFVRDHPKQYDDYVLLASPHNYSGITYDSGYIPDCSSQTHLYGTLSPGRFVSSITDGTHGSATIDYYNSPHNDIRYKTIYLMESLKEGLHVVQLASSKKSPVALTANLATIPFSEHDKMEVYVDGVRKNCAGRYQFAGARTIFFKVTPHVGSAYTAALIYPVQLDGFISNVTEKRSYSDVGGKAVLSKTMNLITVKIALKLVTSSSSGNQWQAFQPLMYSYYPHLPADITDDQLDGLMNSYTLFFNDGSQTGHTVDDSTGMLSYTQGGNKIIALNFYNPSTATLYGSANTVTSSATAQVLFVQTSKQYTITIRNPTSFTTTEIRLELNGFTDMASVQHWCTTGGSTGANNLYVVGRLSRTATCQIVVTRGASPAPLPSNIPPSTGRPPYVPPSKPLDDLLYDTSTDIINLPNNTENTKRIDWAIVAPVSIAVVLIAVCAVIGIWKFLSVRKSIACVREELQTFKPINIPNTITRPDSRASDASLIQSPISPEFNISNNCMTIEDTVRISQRLKGSQSRVFKHFAKHVPKPQKEEEDSEGIEHDSVNDIPIHFAEKLFD</sequence>
<dbReference type="PANTHER" id="PTHR38481">
    <property type="entry name" value="HYALURONATE LYASE"/>
    <property type="match status" value="1"/>
</dbReference>
<dbReference type="EMBL" id="ACVC01000071">
    <property type="protein sequence ID" value="EFO64767.1"/>
    <property type="molecule type" value="Genomic_DNA"/>
</dbReference>
<evidence type="ECO:0000259" key="7">
    <source>
        <dbReference type="Pfam" id="PF02884"/>
    </source>
</evidence>
<dbReference type="InterPro" id="IPR003159">
    <property type="entry name" value="Lyase_8_central_dom"/>
</dbReference>
<gene>
    <name evidence="9" type="ORF">GLP15_4186</name>
</gene>
<name>E1EYF6_GIAIA</name>
<dbReference type="InterPro" id="IPR014718">
    <property type="entry name" value="GH-type_carb-bd"/>
</dbReference>
<dbReference type="Gene3D" id="2.60.220.10">
    <property type="entry name" value="Polysaccharide lyase family 8-like, C-terminal"/>
    <property type="match status" value="1"/>
</dbReference>
<feature type="domain" description="Polysaccharide lyase 8 N-terminal alpha-helical" evidence="8">
    <location>
        <begin position="52"/>
        <end position="174"/>
    </location>
</feature>
<dbReference type="VEuPathDB" id="GiardiaDB:GLP15_4186"/>
<feature type="domain" description="Polysaccharide lyase family 8 C-terminal" evidence="7">
    <location>
        <begin position="767"/>
        <end position="819"/>
    </location>
</feature>
<dbReference type="GO" id="GO:0005975">
    <property type="term" value="P:carbohydrate metabolic process"/>
    <property type="evidence" value="ECO:0007669"/>
    <property type="project" value="InterPro"/>
</dbReference>
<feature type="chain" id="PRO_5003144806" description="Glycosaminoglycan polysaccharide lyase" evidence="5">
    <location>
        <begin position="18"/>
        <end position="1057"/>
    </location>
</feature>
<evidence type="ECO:0000259" key="6">
    <source>
        <dbReference type="Pfam" id="PF02278"/>
    </source>
</evidence>
<evidence type="ECO:0000259" key="8">
    <source>
        <dbReference type="Pfam" id="PF08124"/>
    </source>
</evidence>
<keyword evidence="4" id="KW-0472">Membrane</keyword>
<keyword evidence="3" id="KW-0456">Lyase</keyword>
<dbReference type="SUPFAM" id="SSF74650">
    <property type="entry name" value="Galactose mutarotase-like"/>
    <property type="match status" value="1"/>
</dbReference>
<dbReference type="Proteomes" id="UP000008974">
    <property type="component" value="Unassembled WGS sequence"/>
</dbReference>
<dbReference type="InterPro" id="IPR038970">
    <property type="entry name" value="Lyase_8"/>
</dbReference>
<dbReference type="GO" id="GO:0005576">
    <property type="term" value="C:extracellular region"/>
    <property type="evidence" value="ECO:0007669"/>
    <property type="project" value="InterPro"/>
</dbReference>
<dbReference type="InterPro" id="IPR008929">
    <property type="entry name" value="Chondroitin_lyas"/>
</dbReference>
<dbReference type="PANTHER" id="PTHR38481:SF1">
    <property type="entry name" value="HYALURONATE LYASE"/>
    <property type="match status" value="1"/>
</dbReference>
<reference evidence="9 10" key="1">
    <citation type="journal article" date="2010" name="BMC Genomics">
        <title>Genome analysis and comparative genomics of a Giardia intestinalis assemblage E isolate.</title>
        <authorList>
            <person name="Jerlstrom-Hultqvist J."/>
            <person name="Franzen O."/>
            <person name="Ankarklev J."/>
            <person name="Xu F."/>
            <person name="Nohynkova E."/>
            <person name="Andersson J.O."/>
            <person name="Svard S.G."/>
            <person name="Andersson B."/>
        </authorList>
    </citation>
    <scope>NUCLEOTIDE SEQUENCE [LARGE SCALE GENOMIC DNA]</scope>
    <source>
        <strain evidence="9 10">P15</strain>
    </source>
</reference>
<keyword evidence="4" id="KW-1133">Transmembrane helix</keyword>
<accession>E1EYF6</accession>
<dbReference type="InterPro" id="IPR011071">
    <property type="entry name" value="Lyase_8-like_C"/>
</dbReference>
<feature type="signal peptide" evidence="5">
    <location>
        <begin position="1"/>
        <end position="17"/>
    </location>
</feature>
<comment type="similarity">
    <text evidence="1">Belongs to the polysaccharide lyase 8 family.</text>
</comment>
<protein>
    <recommendedName>
        <fullName evidence="11">Glycosaminoglycan polysaccharide lyase</fullName>
    </recommendedName>
</protein>
<keyword evidence="2 5" id="KW-0732">Signal</keyword>
<proteinExistence type="inferred from homology"/>
<evidence type="ECO:0000313" key="9">
    <source>
        <dbReference type="EMBL" id="EFO64767.1"/>
    </source>
</evidence>
<evidence type="ECO:0000313" key="10">
    <source>
        <dbReference type="Proteomes" id="UP000008974"/>
    </source>
</evidence>
<feature type="domain" description="Polysaccharide lyase family 8 central" evidence="6">
    <location>
        <begin position="456"/>
        <end position="581"/>
    </location>
</feature>
<dbReference type="InterPro" id="IPR012970">
    <property type="entry name" value="Lyase_8_alpha_N"/>
</dbReference>
<comment type="caution">
    <text evidence="9">The sequence shown here is derived from an EMBL/GenBank/DDBJ whole genome shotgun (WGS) entry which is preliminary data.</text>
</comment>
<dbReference type="OrthoDB" id="5980780at2759"/>
<evidence type="ECO:0000256" key="4">
    <source>
        <dbReference type="SAM" id="Phobius"/>
    </source>
</evidence>
<dbReference type="GO" id="GO:0016837">
    <property type="term" value="F:carbon-oxygen lyase activity, acting on polysaccharides"/>
    <property type="evidence" value="ECO:0007669"/>
    <property type="project" value="UniProtKB-ARBA"/>
</dbReference>
<feature type="transmembrane region" description="Helical" evidence="4">
    <location>
        <begin position="921"/>
        <end position="943"/>
    </location>
</feature>
<dbReference type="AlphaFoldDB" id="E1EYF6"/>
<evidence type="ECO:0000256" key="5">
    <source>
        <dbReference type="SAM" id="SignalP"/>
    </source>
</evidence>
<dbReference type="InterPro" id="IPR004103">
    <property type="entry name" value="Lyase_8_C"/>
</dbReference>
<evidence type="ECO:0008006" key="11">
    <source>
        <dbReference type="Google" id="ProtNLM"/>
    </source>
</evidence>
<dbReference type="Pfam" id="PF02278">
    <property type="entry name" value="Lyase_8"/>
    <property type="match status" value="1"/>
</dbReference>
<dbReference type="Gene3D" id="1.50.10.100">
    <property type="entry name" value="Chondroitin AC/alginate lyase"/>
    <property type="match status" value="1"/>
</dbReference>
<organism evidence="9 10">
    <name type="scientific">Giardia intestinalis (strain P15)</name>
    <name type="common">Giardia lamblia</name>
    <dbReference type="NCBI Taxonomy" id="658858"/>
    <lineage>
        <taxon>Eukaryota</taxon>
        <taxon>Metamonada</taxon>
        <taxon>Diplomonadida</taxon>
        <taxon>Hexamitidae</taxon>
        <taxon>Giardiinae</taxon>
        <taxon>Giardia</taxon>
    </lineage>
</organism>
<dbReference type="Pfam" id="PF02884">
    <property type="entry name" value="Lyase_8_C"/>
    <property type="match status" value="1"/>
</dbReference>
<evidence type="ECO:0000256" key="2">
    <source>
        <dbReference type="ARBA" id="ARBA00022729"/>
    </source>
</evidence>
<evidence type="ECO:0000256" key="3">
    <source>
        <dbReference type="ARBA" id="ARBA00023239"/>
    </source>
</evidence>
<dbReference type="Pfam" id="PF08124">
    <property type="entry name" value="Lyase_8_N"/>
    <property type="match status" value="1"/>
</dbReference>
<evidence type="ECO:0000256" key="1">
    <source>
        <dbReference type="ARBA" id="ARBA00006699"/>
    </source>
</evidence>
<dbReference type="Gene3D" id="2.70.98.10">
    <property type="match status" value="1"/>
</dbReference>
<dbReference type="OMA" id="LPFIANC"/>
<dbReference type="InterPro" id="IPR011013">
    <property type="entry name" value="Gal_mutarotase_sf_dom"/>
</dbReference>
<dbReference type="SUPFAM" id="SSF48230">
    <property type="entry name" value="Chondroitin AC/alginate lyase"/>
    <property type="match status" value="1"/>
</dbReference>
<dbReference type="GO" id="GO:0030246">
    <property type="term" value="F:carbohydrate binding"/>
    <property type="evidence" value="ECO:0007669"/>
    <property type="project" value="InterPro"/>
</dbReference>